<dbReference type="InterPro" id="IPR005843">
    <property type="entry name" value="A-D-PHexomutase_C"/>
</dbReference>
<keyword evidence="13" id="KW-1185">Reference proteome</keyword>
<accession>A0A1I0HWK5</accession>
<dbReference type="Gene3D" id="3.40.120.10">
    <property type="entry name" value="Alpha-D-Glucose-1,6-Bisphosphate, subunit A, domain 3"/>
    <property type="match status" value="3"/>
</dbReference>
<dbReference type="Pfam" id="PF02879">
    <property type="entry name" value="PGM_PMM_II"/>
    <property type="match status" value="1"/>
</dbReference>
<evidence type="ECO:0000259" key="11">
    <source>
        <dbReference type="Pfam" id="PF02880"/>
    </source>
</evidence>
<evidence type="ECO:0000256" key="4">
    <source>
        <dbReference type="ARBA" id="ARBA00022723"/>
    </source>
</evidence>
<proteinExistence type="inferred from homology"/>
<dbReference type="PANTHER" id="PTHR45745">
    <property type="entry name" value="PHOSPHOMANNOMUTASE 45A"/>
    <property type="match status" value="1"/>
</dbReference>
<keyword evidence="5 7" id="KW-0460">Magnesium</keyword>
<dbReference type="Pfam" id="PF02880">
    <property type="entry name" value="PGM_PMM_III"/>
    <property type="match status" value="1"/>
</dbReference>
<gene>
    <name evidence="12" type="ORF">SAMN04487962_13615</name>
</gene>
<dbReference type="Proteomes" id="UP000198762">
    <property type="component" value="Unassembled WGS sequence"/>
</dbReference>
<keyword evidence="3" id="KW-0597">Phosphoprotein</keyword>
<keyword evidence="6" id="KW-0413">Isomerase</keyword>
<feature type="domain" description="Alpha-D-phosphohexomutase alpha/beta/alpha" evidence="10">
    <location>
        <begin position="194"/>
        <end position="302"/>
    </location>
</feature>
<dbReference type="SUPFAM" id="SSF55957">
    <property type="entry name" value="Phosphoglucomutase, C-terminal domain"/>
    <property type="match status" value="1"/>
</dbReference>
<dbReference type="InterPro" id="IPR016055">
    <property type="entry name" value="A-D-PHexomutase_a/b/a-I/II/III"/>
</dbReference>
<evidence type="ECO:0000256" key="2">
    <source>
        <dbReference type="ARBA" id="ARBA00010231"/>
    </source>
</evidence>
<dbReference type="GO" id="GO:0000287">
    <property type="term" value="F:magnesium ion binding"/>
    <property type="evidence" value="ECO:0007669"/>
    <property type="project" value="InterPro"/>
</dbReference>
<evidence type="ECO:0000259" key="8">
    <source>
        <dbReference type="Pfam" id="PF00408"/>
    </source>
</evidence>
<feature type="domain" description="Alpha-D-phosphohexomutase alpha/beta/alpha" evidence="9">
    <location>
        <begin position="28"/>
        <end position="167"/>
    </location>
</feature>
<dbReference type="GO" id="GO:0008973">
    <property type="term" value="F:phosphopentomutase activity"/>
    <property type="evidence" value="ECO:0007669"/>
    <property type="project" value="TreeGrafter"/>
</dbReference>
<dbReference type="GO" id="GO:0005975">
    <property type="term" value="P:carbohydrate metabolic process"/>
    <property type="evidence" value="ECO:0007669"/>
    <property type="project" value="InterPro"/>
</dbReference>
<evidence type="ECO:0000313" key="13">
    <source>
        <dbReference type="Proteomes" id="UP000198762"/>
    </source>
</evidence>
<dbReference type="Gene3D" id="3.30.310.50">
    <property type="entry name" value="Alpha-D-phosphohexomutase, C-terminal domain"/>
    <property type="match status" value="1"/>
</dbReference>
<name>A0A1I0HWK5_9GAMM</name>
<dbReference type="STRING" id="430453.SAMN04487962_13615"/>
<evidence type="ECO:0000256" key="7">
    <source>
        <dbReference type="RuleBase" id="RU004326"/>
    </source>
</evidence>
<dbReference type="AlphaFoldDB" id="A0A1I0HWK5"/>
<dbReference type="InterPro" id="IPR016066">
    <property type="entry name" value="A-D-PHexomutase_CS"/>
</dbReference>
<keyword evidence="4 7" id="KW-0479">Metal-binding</keyword>
<evidence type="ECO:0000259" key="9">
    <source>
        <dbReference type="Pfam" id="PF02878"/>
    </source>
</evidence>
<protein>
    <submittedName>
        <fullName evidence="12">Phosphoglucomutase</fullName>
    </submittedName>
</protein>
<feature type="domain" description="Alpha-D-phosphohexomutase alpha/beta/alpha" evidence="11">
    <location>
        <begin position="305"/>
        <end position="420"/>
    </location>
</feature>
<evidence type="ECO:0000256" key="5">
    <source>
        <dbReference type="ARBA" id="ARBA00022842"/>
    </source>
</evidence>
<evidence type="ECO:0000259" key="10">
    <source>
        <dbReference type="Pfam" id="PF02879"/>
    </source>
</evidence>
<dbReference type="InterPro" id="IPR005846">
    <property type="entry name" value="A-D-PHexomutase_a/b/a-III"/>
</dbReference>
<reference evidence="13" key="1">
    <citation type="submission" date="2016-10" db="EMBL/GenBank/DDBJ databases">
        <authorList>
            <person name="Varghese N."/>
            <person name="Submissions S."/>
        </authorList>
    </citation>
    <scope>NUCLEOTIDE SEQUENCE [LARGE SCALE GENOMIC DNA]</scope>
    <source>
        <strain evidence="13">CGMCC 1.6489</strain>
    </source>
</reference>
<comment type="similarity">
    <text evidence="2 7">Belongs to the phosphohexose mutase family.</text>
</comment>
<dbReference type="SUPFAM" id="SSF53738">
    <property type="entry name" value="Phosphoglucomutase, first 3 domains"/>
    <property type="match status" value="3"/>
</dbReference>
<dbReference type="InterPro" id="IPR005845">
    <property type="entry name" value="A-D-PHexomutase_a/b/a-II"/>
</dbReference>
<dbReference type="EMBL" id="FOHZ01000036">
    <property type="protein sequence ID" value="SET88450.1"/>
    <property type="molecule type" value="Genomic_DNA"/>
</dbReference>
<evidence type="ECO:0000256" key="6">
    <source>
        <dbReference type="ARBA" id="ARBA00023235"/>
    </source>
</evidence>
<dbReference type="PROSITE" id="PS00710">
    <property type="entry name" value="PGM_PMM"/>
    <property type="match status" value="1"/>
</dbReference>
<dbReference type="PANTHER" id="PTHR45745:SF1">
    <property type="entry name" value="PHOSPHOGLUCOMUTASE 2B-RELATED"/>
    <property type="match status" value="1"/>
</dbReference>
<dbReference type="RefSeq" id="WP_091854961.1">
    <property type="nucleotide sequence ID" value="NZ_FOHZ01000036.1"/>
</dbReference>
<sequence length="525" mass="56570">MPNSTGHSLTDSFWNGVVESEDGYKSVSFGTSGHRGRASDGSFNKVHIRAITHAVAEWRQKQGYTGPVFVAMDTHALSKPALEVVVETLEELGVPVRVDVKNGYTPTPVISRAILVHNRTYPDALSDGIILTPSHNPPEDGGIKYNGADGGPAGSVATGWIQQRANELMATLSYREESSINASREPAGKVDYVDDYVSKLPLVVDMDAIARSGVRIGVDPLGGSALDVWDAINEQFGLDLAVVNRSQSPDFAFMPPDHDGKIRMDCSSSAAMANVLARKDEFDLMFGNDPDADRHGIVDAGGLLNPNHYLVVCIDYLLRHRPQWGRDLGVGKTLVSSSLIDRVGASHGRTLFEVPVGFKWFVEGLHQGRLCFGGEESAGASFLTMDGQPWSTDKDGIILCLLAAEIYAVTGLTPHAYFQKLEAQHGATWYRRVDRPADQRIIERLKGLRAGALSGKLFGGDPIVKAEASAPGNGAPIGGIKVTTRNGWIAMRPSGTEPLYKIYGESFVGPEHLEQLLKDAAALVG</sequence>
<comment type="cofactor">
    <cofactor evidence="1">
        <name>Mg(2+)</name>
        <dbReference type="ChEBI" id="CHEBI:18420"/>
    </cofactor>
</comment>
<evidence type="ECO:0000313" key="12">
    <source>
        <dbReference type="EMBL" id="SET88450.1"/>
    </source>
</evidence>
<dbReference type="GO" id="GO:0006166">
    <property type="term" value="P:purine ribonucleoside salvage"/>
    <property type="evidence" value="ECO:0007669"/>
    <property type="project" value="TreeGrafter"/>
</dbReference>
<dbReference type="InterPro" id="IPR036900">
    <property type="entry name" value="A-D-PHexomutase_C_sf"/>
</dbReference>
<evidence type="ECO:0000256" key="1">
    <source>
        <dbReference type="ARBA" id="ARBA00001946"/>
    </source>
</evidence>
<feature type="domain" description="Alpha-D-phosphohexomutase C-terminal" evidence="8">
    <location>
        <begin position="467"/>
        <end position="521"/>
    </location>
</feature>
<dbReference type="InterPro" id="IPR005844">
    <property type="entry name" value="A-D-PHexomutase_a/b/a-I"/>
</dbReference>
<dbReference type="Pfam" id="PF02878">
    <property type="entry name" value="PGM_PMM_I"/>
    <property type="match status" value="1"/>
</dbReference>
<dbReference type="Pfam" id="PF00408">
    <property type="entry name" value="PGM_PMM_IV"/>
    <property type="match status" value="1"/>
</dbReference>
<evidence type="ECO:0000256" key="3">
    <source>
        <dbReference type="ARBA" id="ARBA00022553"/>
    </source>
</evidence>
<dbReference type="OrthoDB" id="9806956at2"/>
<organism evidence="12 13">
    <name type="scientific">Marinobacter segnicrescens</name>
    <dbReference type="NCBI Taxonomy" id="430453"/>
    <lineage>
        <taxon>Bacteria</taxon>
        <taxon>Pseudomonadati</taxon>
        <taxon>Pseudomonadota</taxon>
        <taxon>Gammaproteobacteria</taxon>
        <taxon>Pseudomonadales</taxon>
        <taxon>Marinobacteraceae</taxon>
        <taxon>Marinobacter</taxon>
    </lineage>
</organism>